<name>A0A1L7ALW3_9PROT</name>
<dbReference type="GO" id="GO:0051537">
    <property type="term" value="F:2 iron, 2 sulfur cluster binding"/>
    <property type="evidence" value="ECO:0007669"/>
    <property type="project" value="InterPro"/>
</dbReference>
<dbReference type="InterPro" id="IPR047683">
    <property type="entry name" value="BenC-like_FAD_NAD-bd"/>
</dbReference>
<dbReference type="InterPro" id="IPR001433">
    <property type="entry name" value="OxRdtase_FAD/NAD-bd"/>
</dbReference>
<dbReference type="PRINTS" id="PR00410">
    <property type="entry name" value="PHEHYDRXLASE"/>
</dbReference>
<dbReference type="Pfam" id="PF00111">
    <property type="entry name" value="Fer2"/>
    <property type="match status" value="1"/>
</dbReference>
<evidence type="ECO:0000313" key="4">
    <source>
        <dbReference type="EMBL" id="APT59772.1"/>
    </source>
</evidence>
<feature type="domain" description="2Fe-2S ferredoxin-type" evidence="2">
    <location>
        <begin position="3"/>
        <end position="96"/>
    </location>
</feature>
<dbReference type="Pfam" id="PF00175">
    <property type="entry name" value="NAD_binding_1"/>
    <property type="match status" value="1"/>
</dbReference>
<dbReference type="Gene3D" id="3.40.50.80">
    <property type="entry name" value="Nucleotide-binding domain of ferredoxin-NADP reductase (FNR) module"/>
    <property type="match status" value="1"/>
</dbReference>
<dbReference type="PROSITE" id="PS51384">
    <property type="entry name" value="FAD_FR"/>
    <property type="match status" value="1"/>
</dbReference>
<evidence type="ECO:0000259" key="3">
    <source>
        <dbReference type="PROSITE" id="PS51384"/>
    </source>
</evidence>
<dbReference type="GO" id="GO:0016491">
    <property type="term" value="F:oxidoreductase activity"/>
    <property type="evidence" value="ECO:0007669"/>
    <property type="project" value="InterPro"/>
</dbReference>
<organism evidence="4 5">
    <name type="scientific">Roseomonas gilardii</name>
    <dbReference type="NCBI Taxonomy" id="257708"/>
    <lineage>
        <taxon>Bacteria</taxon>
        <taxon>Pseudomonadati</taxon>
        <taxon>Pseudomonadota</taxon>
        <taxon>Alphaproteobacteria</taxon>
        <taxon>Acetobacterales</taxon>
        <taxon>Roseomonadaceae</taxon>
        <taxon>Roseomonas</taxon>
    </lineage>
</organism>
<dbReference type="InterPro" id="IPR036010">
    <property type="entry name" value="2Fe-2S_ferredoxin-like_sf"/>
</dbReference>
<comment type="cofactor">
    <cofactor evidence="1">
        <name>[2Fe-2S] cluster</name>
        <dbReference type="ChEBI" id="CHEBI:190135"/>
    </cofactor>
</comment>
<dbReference type="NCBIfam" id="NF040810">
    <property type="entry name" value="BenC"/>
    <property type="match status" value="1"/>
</dbReference>
<dbReference type="InterPro" id="IPR001041">
    <property type="entry name" value="2Fe-2S_ferredoxin-type"/>
</dbReference>
<dbReference type="InterPro" id="IPR012675">
    <property type="entry name" value="Beta-grasp_dom_sf"/>
</dbReference>
<dbReference type="CDD" id="cd00207">
    <property type="entry name" value="fer2"/>
    <property type="match status" value="1"/>
</dbReference>
<reference evidence="4 5" key="1">
    <citation type="submission" date="2016-05" db="EMBL/GenBank/DDBJ databases">
        <title>Complete Genome and Methylome Analysis of Psychrotrophic Bacterial Isolates from Antarctic Lake Untersee.</title>
        <authorList>
            <person name="Fomenkov A."/>
            <person name="Akimov V.N."/>
            <person name="Vasilyeva L.V."/>
            <person name="Andersen D."/>
            <person name="Vincze T."/>
            <person name="Roberts R.J."/>
        </authorList>
    </citation>
    <scope>NUCLEOTIDE SEQUENCE [LARGE SCALE GENOMIC DNA]</scope>
    <source>
        <strain evidence="4 5">U14-5</strain>
    </source>
</reference>
<dbReference type="InterPro" id="IPR006058">
    <property type="entry name" value="2Fe2S_fd_BS"/>
</dbReference>
<dbReference type="SUPFAM" id="SSF54292">
    <property type="entry name" value="2Fe-2S ferredoxin-like"/>
    <property type="match status" value="1"/>
</dbReference>
<dbReference type="Pfam" id="PF00970">
    <property type="entry name" value="FAD_binding_6"/>
    <property type="match status" value="1"/>
</dbReference>
<dbReference type="Proteomes" id="UP000185494">
    <property type="component" value="Chromosome 2"/>
</dbReference>
<dbReference type="InterPro" id="IPR039261">
    <property type="entry name" value="FNR_nucleotide-bd"/>
</dbReference>
<dbReference type="InterPro" id="IPR050415">
    <property type="entry name" value="MRET"/>
</dbReference>
<dbReference type="InterPro" id="IPR001709">
    <property type="entry name" value="Flavoprot_Pyr_Nucl_cyt_Rdtase"/>
</dbReference>
<evidence type="ECO:0000259" key="2">
    <source>
        <dbReference type="PROSITE" id="PS51085"/>
    </source>
</evidence>
<dbReference type="Gene3D" id="2.40.30.10">
    <property type="entry name" value="Translation factors"/>
    <property type="match status" value="1"/>
</dbReference>
<evidence type="ECO:0000313" key="5">
    <source>
        <dbReference type="Proteomes" id="UP000185494"/>
    </source>
</evidence>
<dbReference type="PRINTS" id="PR00371">
    <property type="entry name" value="FPNCR"/>
</dbReference>
<evidence type="ECO:0000256" key="1">
    <source>
        <dbReference type="ARBA" id="ARBA00034078"/>
    </source>
</evidence>
<gene>
    <name evidence="4" type="ORF">RGI145_20870</name>
</gene>
<dbReference type="PROSITE" id="PS00197">
    <property type="entry name" value="2FE2S_FER_1"/>
    <property type="match status" value="1"/>
</dbReference>
<protein>
    <submittedName>
        <fullName evidence="4">NADH oxidase</fullName>
    </submittedName>
</protein>
<accession>A0A1L7ALW3</accession>
<dbReference type="EMBL" id="CP015584">
    <property type="protein sequence ID" value="APT59772.1"/>
    <property type="molecule type" value="Genomic_DNA"/>
</dbReference>
<dbReference type="PANTHER" id="PTHR47354">
    <property type="entry name" value="NADH OXIDOREDUCTASE HCR"/>
    <property type="match status" value="1"/>
</dbReference>
<dbReference type="SUPFAM" id="SSF63380">
    <property type="entry name" value="Riboflavin synthase domain-like"/>
    <property type="match status" value="1"/>
</dbReference>
<dbReference type="CDD" id="cd06209">
    <property type="entry name" value="BenDO_FAD_NAD"/>
    <property type="match status" value="1"/>
</dbReference>
<dbReference type="AlphaFoldDB" id="A0A1L7ALW3"/>
<dbReference type="STRING" id="257708.RGI145_20870"/>
<proteinExistence type="predicted"/>
<dbReference type="PANTHER" id="PTHR47354:SF5">
    <property type="entry name" value="PROTEIN RFBI"/>
    <property type="match status" value="1"/>
</dbReference>
<dbReference type="PROSITE" id="PS51085">
    <property type="entry name" value="2FE2S_FER_2"/>
    <property type="match status" value="1"/>
</dbReference>
<dbReference type="RefSeq" id="WP_075800481.1">
    <property type="nucleotide sequence ID" value="NZ_CP015584.1"/>
</dbReference>
<sequence length="347" mass="36995">MSNRIALNFEDGVTRFIDCGTGETVADASYRAGINIPLDCRDGACGTCKCRVEAGTYDGGDYIEDALTEEEAAEGLALACQMRPKSDCVVGIAASSEVCKTAGQRFEASLAKVERLSDTTIAFSLEGAGSITFLAGQYVNVQVPGTEERRSYSFSSTPGSDVLSFLIRDIPQGRMSTFLREQAQPGMLMDIVGPSGSFYLRDLRRPVLFLAGGTGLAPFLAMLGRLEQTGTGGHPVHLVFGVTNDADLVELGRLEAYAASIPGFTFATCVAAEASAHPRKGYVTQHIEPERLNDGNVDIYLCGPPPMVDAVRGWLTEQGITPANFYYEKFSPSGAVTATGESHRKAA</sequence>
<feature type="domain" description="FAD-binding FR-type" evidence="3">
    <location>
        <begin position="103"/>
        <end position="201"/>
    </location>
</feature>
<dbReference type="InterPro" id="IPR017938">
    <property type="entry name" value="Riboflavin_synthase-like_b-brl"/>
</dbReference>
<dbReference type="InterPro" id="IPR017927">
    <property type="entry name" value="FAD-bd_FR_type"/>
</dbReference>
<dbReference type="KEGG" id="rgi:RGI145_20870"/>
<dbReference type="InterPro" id="IPR008333">
    <property type="entry name" value="Cbr1-like_FAD-bd_dom"/>
</dbReference>
<dbReference type="SUPFAM" id="SSF52343">
    <property type="entry name" value="Ferredoxin reductase-like, C-terminal NADP-linked domain"/>
    <property type="match status" value="1"/>
</dbReference>
<dbReference type="Gene3D" id="3.10.20.30">
    <property type="match status" value="1"/>
</dbReference>